<proteinExistence type="predicted"/>
<feature type="region of interest" description="Disordered" evidence="1">
    <location>
        <begin position="1"/>
        <end position="59"/>
    </location>
</feature>
<sequence length="59" mass="6311">MGAVGSGNAFFPPLPPREREGAHAKRGKGEGVAKDQRHDPRSTLTRPLCGHPLPGRERG</sequence>
<organism evidence="2 3">
    <name type="scientific">Azospirillum argentinense</name>
    <dbReference type="NCBI Taxonomy" id="2970906"/>
    <lineage>
        <taxon>Bacteria</taxon>
        <taxon>Pseudomonadati</taxon>
        <taxon>Pseudomonadota</taxon>
        <taxon>Alphaproteobacteria</taxon>
        <taxon>Rhodospirillales</taxon>
        <taxon>Azospirillaceae</taxon>
        <taxon>Azospirillum</taxon>
    </lineage>
</organism>
<dbReference type="EMBL" id="CP032322">
    <property type="protein sequence ID" value="QCN96544.1"/>
    <property type="molecule type" value="Genomic_DNA"/>
</dbReference>
<name>A0A4D8PGJ1_9PROT</name>
<geneLocation type="plasmid" evidence="2 3">
    <name>p1</name>
</geneLocation>
<dbReference type="Proteomes" id="UP000298595">
    <property type="component" value="Plasmid p1"/>
</dbReference>
<protein>
    <submittedName>
        <fullName evidence="2">Uncharacterized protein</fullName>
    </submittedName>
</protein>
<accession>A0A4D8PGJ1</accession>
<dbReference type="AlphaFoldDB" id="A0A4D8PGJ1"/>
<evidence type="ECO:0000313" key="2">
    <source>
        <dbReference type="EMBL" id="QCN96544.1"/>
    </source>
</evidence>
<gene>
    <name evidence="2" type="ORF">D3093_14415</name>
</gene>
<evidence type="ECO:0000313" key="3">
    <source>
        <dbReference type="Proteomes" id="UP000298595"/>
    </source>
</evidence>
<reference evidence="2 3" key="1">
    <citation type="submission" date="2018-09" db="EMBL/GenBank/DDBJ databases">
        <title>Whole genome based analysis of evolution and adaptive divergence in Indian and Brazilian strains of Azospirillum brasilense.</title>
        <authorList>
            <person name="Singh C."/>
            <person name="Tripathi A.K."/>
        </authorList>
    </citation>
    <scope>NUCLEOTIDE SEQUENCE [LARGE SCALE GENOMIC DNA]</scope>
    <source>
        <strain evidence="2 3">MTCC4035</strain>
        <plasmid evidence="2 3">p1</plasmid>
    </source>
</reference>
<evidence type="ECO:0000256" key="1">
    <source>
        <dbReference type="SAM" id="MobiDB-lite"/>
    </source>
</evidence>
<dbReference type="KEGG" id="aare:D3093_14415"/>
<keyword evidence="2" id="KW-0614">Plasmid</keyword>
<feature type="compositionally biased region" description="Basic and acidic residues" evidence="1">
    <location>
        <begin position="16"/>
        <end position="41"/>
    </location>
</feature>